<feature type="domain" description="PurM-like C-terminal" evidence="3">
    <location>
        <begin position="161"/>
        <end position="305"/>
    </location>
</feature>
<dbReference type="Gene3D" id="3.90.650.10">
    <property type="entry name" value="PurM-like C-terminal domain"/>
    <property type="match status" value="1"/>
</dbReference>
<name>A0AAU8GC25_9CHLR</name>
<comment type="pathway">
    <text evidence="1">Cofactor biosynthesis; thiamine diphosphate biosynthesis; thiamine diphosphate from thiamine phosphate: step 1/1.</text>
</comment>
<dbReference type="AlphaFoldDB" id="A0AAU8GC25"/>
<dbReference type="CDD" id="cd02194">
    <property type="entry name" value="ThiL"/>
    <property type="match status" value="1"/>
</dbReference>
<dbReference type="GO" id="GO:0000287">
    <property type="term" value="F:magnesium ion binding"/>
    <property type="evidence" value="ECO:0007669"/>
    <property type="project" value="UniProtKB-UniRule"/>
</dbReference>
<dbReference type="Pfam" id="PF00586">
    <property type="entry name" value="AIRS"/>
    <property type="match status" value="1"/>
</dbReference>
<dbReference type="GO" id="GO:0009229">
    <property type="term" value="P:thiamine diphosphate biosynthetic process"/>
    <property type="evidence" value="ECO:0007669"/>
    <property type="project" value="UniProtKB-UniRule"/>
</dbReference>
<keyword evidence="1 4" id="KW-0808">Transferase</keyword>
<feature type="binding site" evidence="1">
    <location>
        <position position="272"/>
    </location>
    <ligand>
        <name>substrate</name>
    </ligand>
</feature>
<feature type="binding site" evidence="1">
    <location>
        <position position="60"/>
    </location>
    <ligand>
        <name>substrate</name>
    </ligand>
</feature>
<dbReference type="NCBIfam" id="TIGR01379">
    <property type="entry name" value="thiL"/>
    <property type="match status" value="1"/>
</dbReference>
<dbReference type="HAMAP" id="MF_02128">
    <property type="entry name" value="TMP_kinase"/>
    <property type="match status" value="1"/>
</dbReference>
<dbReference type="EC" id="2.7.4.16" evidence="1"/>
<feature type="binding site" evidence="1">
    <location>
        <position position="53"/>
    </location>
    <ligand>
        <name>Mg(2+)</name>
        <dbReference type="ChEBI" id="CHEBI:18420"/>
        <label>1</label>
    </ligand>
</feature>
<keyword evidence="1" id="KW-0784">Thiamine biosynthesis</keyword>
<keyword evidence="1 4" id="KW-0418">Kinase</keyword>
<feature type="binding site" evidence="1">
    <location>
        <position position="82"/>
    </location>
    <ligand>
        <name>Mg(2+)</name>
        <dbReference type="ChEBI" id="CHEBI:18420"/>
        <label>3</label>
    </ligand>
</feature>
<gene>
    <name evidence="1 4" type="primary">thiL</name>
    <name evidence="4" type="ORF">ABV300_08675</name>
</gene>
<organism evidence="4">
    <name type="scientific">Dehalogenimonas sp. 4OHTPN</name>
    <dbReference type="NCBI Taxonomy" id="3166643"/>
    <lineage>
        <taxon>Bacteria</taxon>
        <taxon>Bacillati</taxon>
        <taxon>Chloroflexota</taxon>
        <taxon>Dehalococcoidia</taxon>
        <taxon>Dehalococcoidales</taxon>
        <taxon>Dehalococcoidaceae</taxon>
        <taxon>Dehalogenimonas</taxon>
    </lineage>
</organism>
<feature type="binding site" evidence="1">
    <location>
        <position position="82"/>
    </location>
    <ligand>
        <name>Mg(2+)</name>
        <dbReference type="ChEBI" id="CHEBI:18420"/>
        <label>4</label>
    </ligand>
</feature>
<sequence length="329" mass="34955">MNASKTGEFRLIDRIIEEIKKVEPGDWDSLISGIGDDAAVIEFKSKYQLATTDSLIEDIHFEMNFLDWEALGWKALAVNLSDIAAMGGTPKYALVSLNLPASTDFDDVVRLYRGMLQLAKASGTIIAGGNISRAEKLAVHITAVGEAAGKSKTLLRGAARNGDLIAVTGSLGGAAAALETPYRSINIDRQDAEALKKAFWRPQPRLEAGKVMVKHGIRCAIDISDGLLADLGHILEASGTGARIEACKIPVNPAATATCGAKSLELALTGGEDYELLFTGKAGAVKRVASDAGCPVTVIGKITRHAGKLEVMDSRGRRMNIEGGGWRHF</sequence>
<accession>A0AAU8GC25</accession>
<dbReference type="InterPro" id="IPR036676">
    <property type="entry name" value="PurM-like_C_sf"/>
</dbReference>
<feature type="binding site" evidence="1">
    <location>
        <position position="130"/>
    </location>
    <ligand>
        <name>Mg(2+)</name>
        <dbReference type="ChEBI" id="CHEBI:18420"/>
        <label>1</label>
    </ligand>
</feature>
<comment type="function">
    <text evidence="1">Catalyzes the ATP-dependent phosphorylation of thiamine-monophosphate (TMP) to form thiamine-pyrophosphate (TPP), the active form of vitamin B1.</text>
</comment>
<dbReference type="SUPFAM" id="SSF55326">
    <property type="entry name" value="PurM N-terminal domain-like"/>
    <property type="match status" value="1"/>
</dbReference>
<keyword evidence="1" id="KW-0067">ATP-binding</keyword>
<protein>
    <recommendedName>
        <fullName evidence="1">Thiamine-monophosphate kinase</fullName>
        <shortName evidence="1">TMP kinase</shortName>
        <shortName evidence="1">Thiamine-phosphate kinase</shortName>
        <ecNumber evidence="1">2.7.4.16</ecNumber>
    </recommendedName>
</protein>
<keyword evidence="1" id="KW-0479">Metal-binding</keyword>
<dbReference type="GO" id="GO:0005524">
    <property type="term" value="F:ATP binding"/>
    <property type="evidence" value="ECO:0007669"/>
    <property type="project" value="UniProtKB-UniRule"/>
</dbReference>
<feature type="domain" description="PurM-like N-terminal" evidence="2">
    <location>
        <begin position="35"/>
        <end position="146"/>
    </location>
</feature>
<feature type="binding site" evidence="1">
    <location>
        <position position="326"/>
    </location>
    <ligand>
        <name>substrate</name>
    </ligand>
</feature>
<feature type="binding site" evidence="1">
    <location>
        <position position="156"/>
    </location>
    <ligand>
        <name>ATP</name>
        <dbReference type="ChEBI" id="CHEBI:30616"/>
    </ligand>
</feature>
<proteinExistence type="inferred from homology"/>
<dbReference type="SUPFAM" id="SSF56042">
    <property type="entry name" value="PurM C-terminal domain-like"/>
    <property type="match status" value="1"/>
</dbReference>
<dbReference type="PIRSF" id="PIRSF005303">
    <property type="entry name" value="Thiam_monoph_kin"/>
    <property type="match status" value="1"/>
</dbReference>
<keyword evidence="1" id="KW-0460">Magnesium</keyword>
<feature type="binding site" evidence="1">
    <location>
        <position position="53"/>
    </location>
    <ligand>
        <name>Mg(2+)</name>
        <dbReference type="ChEBI" id="CHEBI:18420"/>
        <label>2</label>
    </ligand>
</feature>
<dbReference type="GO" id="GO:0009030">
    <property type="term" value="F:thiamine-phosphate kinase activity"/>
    <property type="evidence" value="ECO:0007669"/>
    <property type="project" value="UniProtKB-UniRule"/>
</dbReference>
<feature type="binding site" evidence="1">
    <location>
        <position position="52"/>
    </location>
    <ligand>
        <name>Mg(2+)</name>
        <dbReference type="ChEBI" id="CHEBI:18420"/>
        <label>1</label>
    </ligand>
</feature>
<dbReference type="Gene3D" id="3.30.1330.10">
    <property type="entry name" value="PurM-like, N-terminal domain"/>
    <property type="match status" value="1"/>
</dbReference>
<evidence type="ECO:0000259" key="3">
    <source>
        <dbReference type="Pfam" id="PF02769"/>
    </source>
</evidence>
<feature type="binding site" evidence="1">
    <location>
        <position position="225"/>
    </location>
    <ligand>
        <name>Mg(2+)</name>
        <dbReference type="ChEBI" id="CHEBI:18420"/>
        <label>5</label>
    </ligand>
</feature>
<dbReference type="EMBL" id="CP159307">
    <property type="protein sequence ID" value="XCH33211.1"/>
    <property type="molecule type" value="Genomic_DNA"/>
</dbReference>
<feature type="binding site" evidence="1">
    <location>
        <position position="224"/>
    </location>
    <ligand>
        <name>ATP</name>
        <dbReference type="ChEBI" id="CHEBI:30616"/>
    </ligand>
</feature>
<evidence type="ECO:0000259" key="2">
    <source>
        <dbReference type="Pfam" id="PF00586"/>
    </source>
</evidence>
<dbReference type="PANTHER" id="PTHR30270:SF0">
    <property type="entry name" value="THIAMINE-MONOPHOSPHATE KINASE"/>
    <property type="match status" value="1"/>
</dbReference>
<feature type="binding site" evidence="1">
    <location>
        <position position="222"/>
    </location>
    <ligand>
        <name>Mg(2+)</name>
        <dbReference type="ChEBI" id="CHEBI:18420"/>
        <label>3</label>
    </ligand>
</feature>
<dbReference type="InterPro" id="IPR016188">
    <property type="entry name" value="PurM-like_N"/>
</dbReference>
<feature type="binding site" evidence="1">
    <location>
        <position position="112"/>
    </location>
    <ligand>
        <name>ATP</name>
        <dbReference type="ChEBI" id="CHEBI:30616"/>
    </ligand>
</feature>
<feature type="binding site" evidence="1">
    <location>
        <position position="82"/>
    </location>
    <ligand>
        <name>Mg(2+)</name>
        <dbReference type="ChEBI" id="CHEBI:18420"/>
        <label>2</label>
    </ligand>
</feature>
<feature type="binding site" evidence="1">
    <location>
        <position position="37"/>
    </location>
    <ligand>
        <name>Mg(2+)</name>
        <dbReference type="ChEBI" id="CHEBI:18420"/>
        <label>3</label>
    </ligand>
</feature>
<evidence type="ECO:0000313" key="4">
    <source>
        <dbReference type="EMBL" id="XCH33211.1"/>
    </source>
</evidence>
<keyword evidence="1" id="KW-0547">Nucleotide-binding</keyword>
<dbReference type="InterPro" id="IPR010918">
    <property type="entry name" value="PurM-like_C_dom"/>
</dbReference>
<feature type="binding site" evidence="1">
    <location>
        <begin position="129"/>
        <end position="130"/>
    </location>
    <ligand>
        <name>ATP</name>
        <dbReference type="ChEBI" id="CHEBI:30616"/>
    </ligand>
</feature>
<feature type="binding site" evidence="1">
    <location>
        <position position="51"/>
    </location>
    <ligand>
        <name>Mg(2+)</name>
        <dbReference type="ChEBI" id="CHEBI:18420"/>
        <label>4</label>
    </ligand>
</feature>
<dbReference type="InterPro" id="IPR036921">
    <property type="entry name" value="PurM-like_N_sf"/>
</dbReference>
<dbReference type="InterPro" id="IPR006283">
    <property type="entry name" value="ThiL-like"/>
</dbReference>
<dbReference type="RefSeq" id="WP_353714455.1">
    <property type="nucleotide sequence ID" value="NZ_CP159307.1"/>
</dbReference>
<comment type="catalytic activity">
    <reaction evidence="1">
        <text>thiamine phosphate + ATP = thiamine diphosphate + ADP</text>
        <dbReference type="Rhea" id="RHEA:15913"/>
        <dbReference type="ChEBI" id="CHEBI:30616"/>
        <dbReference type="ChEBI" id="CHEBI:37575"/>
        <dbReference type="ChEBI" id="CHEBI:58937"/>
        <dbReference type="ChEBI" id="CHEBI:456216"/>
        <dbReference type="EC" id="2.7.4.16"/>
    </reaction>
</comment>
<dbReference type="Pfam" id="PF02769">
    <property type="entry name" value="AIRS_C"/>
    <property type="match status" value="1"/>
</dbReference>
<reference evidence="4" key="1">
    <citation type="submission" date="2024-06" db="EMBL/GenBank/DDBJ databases">
        <title>A Novel Isolate, Dehalogenimonas sp. Strain 4OHTPN, Dechlorinates Aromatic 4 Hydroxy chlorothalonil by a Novel Reductive Dehalogenase.</title>
        <authorList>
            <person name="Liu G."/>
        </authorList>
    </citation>
    <scope>NUCLEOTIDE SEQUENCE</scope>
    <source>
        <strain evidence="4">4OHTPN</strain>
    </source>
</reference>
<dbReference type="PANTHER" id="PTHR30270">
    <property type="entry name" value="THIAMINE-MONOPHOSPHATE KINASE"/>
    <property type="match status" value="1"/>
</dbReference>
<feature type="binding site" evidence="1">
    <location>
        <position position="37"/>
    </location>
    <ligand>
        <name>Mg(2+)</name>
        <dbReference type="ChEBI" id="CHEBI:18420"/>
        <label>4</label>
    </ligand>
</feature>
<evidence type="ECO:0000256" key="1">
    <source>
        <dbReference type="HAMAP-Rule" id="MF_02128"/>
    </source>
</evidence>
<comment type="similarity">
    <text evidence="1">Belongs to the thiamine-monophosphate kinase family.</text>
</comment>
<dbReference type="GO" id="GO:0009228">
    <property type="term" value="P:thiamine biosynthetic process"/>
    <property type="evidence" value="ECO:0007669"/>
    <property type="project" value="UniProtKB-KW"/>
</dbReference>
<comment type="miscellaneous">
    <text evidence="1">Reaction mechanism of ThiL seems to utilize a direct, inline transfer of the gamma-phosphate of ATP to TMP rather than a phosphorylated enzyme intermediate.</text>
</comment>